<dbReference type="EMBL" id="JABWMK020000011">
    <property type="protein sequence ID" value="MBB2466320.1"/>
    <property type="molecule type" value="Genomic_DNA"/>
</dbReference>
<evidence type="ECO:0000313" key="1">
    <source>
        <dbReference type="EMBL" id="MBB2466320.1"/>
    </source>
</evidence>
<accession>A0A8T3UGQ5</accession>
<gene>
    <name evidence="1" type="ORF">HEP30_009425</name>
</gene>
<proteinExistence type="predicted"/>
<evidence type="ECO:0000313" key="2">
    <source>
        <dbReference type="Proteomes" id="UP000531761"/>
    </source>
</evidence>
<organism evidence="1 2">
    <name type="scientific">Escherichia coli</name>
    <dbReference type="NCBI Taxonomy" id="562"/>
    <lineage>
        <taxon>Bacteria</taxon>
        <taxon>Pseudomonadati</taxon>
        <taxon>Pseudomonadota</taxon>
        <taxon>Gammaproteobacteria</taxon>
        <taxon>Enterobacterales</taxon>
        <taxon>Enterobacteriaceae</taxon>
        <taxon>Escherichia</taxon>
    </lineage>
</organism>
<dbReference type="AlphaFoldDB" id="A0A8T3UGQ5"/>
<name>A0A8T3UGQ5_ECOLX</name>
<comment type="caution">
    <text evidence="1">The sequence shown here is derived from an EMBL/GenBank/DDBJ whole genome shotgun (WGS) entry which is preliminary data.</text>
</comment>
<protein>
    <submittedName>
        <fullName evidence="1">Uncharacterized protein</fullName>
    </submittedName>
</protein>
<sequence length="150" mass="16811">MRSTTARPGIAWRRKTLTNQKINPKIGFLKSCIGIQMTTKYPSIEAVALRLAVLLKRTGKTRARVSDKTLRILSGRTTLRDAFVINMRSVLEEYGVVAVRLDRGGFALIATSALEGAPPALVKNLMPDFKRLTEEELWNELELPDDEVNE</sequence>
<reference evidence="1 2" key="1">
    <citation type="submission" date="2020-08" db="EMBL/GenBank/DDBJ databases">
        <title>Draft genome sequences of isolates of diverse host origin from the E. coli Reference Center.</title>
        <authorList>
            <person name="Lacher D.W."/>
            <person name="Mammel M.K."/>
            <person name="Gangiredla J."/>
            <person name="Gebru S.T."/>
            <person name="Barnaba T.J."/>
            <person name="Majowicz S.A."/>
            <person name="Dudley E.G."/>
        </authorList>
    </citation>
    <scope>NUCLEOTIDE SEQUENCE [LARGE SCALE GENOMIC DNA]</scope>
    <source>
        <strain evidence="1 2">10.0349</strain>
    </source>
</reference>
<dbReference type="Proteomes" id="UP000531761">
    <property type="component" value="Unassembled WGS sequence"/>
</dbReference>